<feature type="transmembrane region" description="Helical" evidence="1">
    <location>
        <begin position="57"/>
        <end position="74"/>
    </location>
</feature>
<feature type="transmembrane region" description="Helical" evidence="1">
    <location>
        <begin position="233"/>
        <end position="256"/>
    </location>
</feature>
<organism evidence="2 3">
    <name type="scientific">candidate division WOR-1 bacterium DG_54_3</name>
    <dbReference type="NCBI Taxonomy" id="1703775"/>
    <lineage>
        <taxon>Bacteria</taxon>
        <taxon>Bacillati</taxon>
        <taxon>Saganbacteria</taxon>
    </lineage>
</organism>
<evidence type="ECO:0000313" key="2">
    <source>
        <dbReference type="EMBL" id="KPJ68668.1"/>
    </source>
</evidence>
<dbReference type="Proteomes" id="UP000051861">
    <property type="component" value="Unassembled WGS sequence"/>
</dbReference>
<comment type="caution">
    <text evidence="2">The sequence shown here is derived from an EMBL/GenBank/DDBJ whole genome shotgun (WGS) entry which is preliminary data.</text>
</comment>
<evidence type="ECO:0000313" key="3">
    <source>
        <dbReference type="Proteomes" id="UP000051861"/>
    </source>
</evidence>
<sequence>MVKWASIPAMAGVVKPRINLIDPKELISLKNIEPRTKFPPKAPKTPKKSFFSGKAKWIATIAAGAAAFLTPALAQAGEGLFASTVSFFSSLGALQGIVFFLGACLTLKLLWTTYQDLKPENYQSTDMKLTVGSPTPRKLLKTMVLPAFKETLKVGTIFAALSLISDFVIGIPGLLTWGVALPILAFKPVVRIISFMLRDIKQYFEYRKNSVQRHLKRPKLIPMLKTDLFAPGAWLATVVFMAHMSLTFASQFWAAAGHFLSSIPTAFGSAAGLLNLGEWGLGFALGAAALRFFIGWRKAKAGNPIGNLPTRIRSTITAAIGGAVLGAGVYLASPGLAVTNLVVFACTLAFAHNYIHSTRSQEAGLLQANKKHKISHLQSLWEAVRNRKGGTRTVIRPSVGMQETLISADLMAILSEGANCVINAACGDFNTAGYVLSEEMVEKLVKKDAQTIRDIYQAGYHALQHAGTVREALEAVAQIFENLARLLEDPTYPPTEGHPLAWGDLKSRSGLKYLKDDTFCTGLPRVVVKSSFSVFGNRQNQIWDALVEAEYIEENGVLTSKFDGNRQNFILDRSKITQLEEDRAFEILEKYMRPKEKRSDQDLRVHGGSIRFAARMLEKQAASIRSQQNLRKIDKMKFDLKSLKTKWREKLEAGFRRAFPVVDTHAGRFYTNFFPDSYIAKQYLVDFCMKVMADFVSYTDTVVMTPDGRIHLWAIPLKVVKDFKEDHGEVFAIESRDKEGEDLRFEWYKREERDIGDSLCEIAYIDNLAHYLKYKDLLKAGIITELEFLSLYPTAEVPVVPELKEEPTLDPYLGTHEPQEFYDVVYKNGARLRVYADGSQVAIGGLGADAPVPLMLPGTKRHDYIARMIQIGHEGDVFGAIPLEDIDLAKSHLSQFADKKDLIWDALLAEGYINQAGKVLPKFAANKESFEIGVQLTGSEKDQLFDILKNAKSLRDVLKEGKVPHPFGGYFTGKVKEESFDNEVLKDKKDQIWDALKKAGYIDKEGRIELKFDGQREFFTLDGPFTLEEIDAIFEILQDRKYLMPRFHHMYPTEYFSISDGDQMDLIVTNLRLFHTEKDPHLRVMMIRPRQEELPFSPDMLEDPGDSFLEVGVAVAWMMLKITRKNGKELFIPLNMSKENERTFGSLSGKDLWRYIDERKPVGIDKNRGVLQIPYREQANKDPNFNEAMELGLMFGGEYNNRQSIEEVPIPEEMLDLVEEIEEIRINPERYGEVGGPGPAADYTFVRRNREGKVTDSTRKLALSDRVADMLIFGKTSLLNQEEVEYCEMVMREDESAASKMKQIGPTPSKKLQVFNKIVKALTFGKKSLLKELEGKDEKVKAVKDELPWVDNDNWVHMKMSEEEYRMLRRWIPEWQGGERHQYWNGELLIFVKHFELLCEYAYDEFAYRRYSQLDRYPTNFDPNETDLDYSEHEMLRRK</sequence>
<keyword evidence="1" id="KW-1133">Transmembrane helix</keyword>
<accession>A0A0S7Y3H7</accession>
<proteinExistence type="predicted"/>
<feature type="transmembrane region" description="Helical" evidence="1">
    <location>
        <begin position="86"/>
        <end position="111"/>
    </location>
</feature>
<feature type="transmembrane region" description="Helical" evidence="1">
    <location>
        <begin position="177"/>
        <end position="197"/>
    </location>
</feature>
<protein>
    <submittedName>
        <fullName evidence="2">Uncharacterized protein</fullName>
    </submittedName>
</protein>
<keyword evidence="1" id="KW-0472">Membrane</keyword>
<keyword evidence="1" id="KW-0812">Transmembrane</keyword>
<name>A0A0S7Y3H7_UNCSA</name>
<evidence type="ECO:0000256" key="1">
    <source>
        <dbReference type="SAM" id="Phobius"/>
    </source>
</evidence>
<reference evidence="2 3" key="1">
    <citation type="journal article" date="2015" name="Microbiome">
        <title>Genomic resolution of linkages in carbon, nitrogen, and sulfur cycling among widespread estuary sediment bacteria.</title>
        <authorList>
            <person name="Baker B.J."/>
            <person name="Lazar C.S."/>
            <person name="Teske A.P."/>
            <person name="Dick G.J."/>
        </authorList>
    </citation>
    <scope>NUCLEOTIDE SEQUENCE [LARGE SCALE GENOMIC DNA]</scope>
    <source>
        <strain evidence="2">DG_54_3</strain>
    </source>
</reference>
<gene>
    <name evidence="2" type="ORF">AMJ44_05785</name>
</gene>
<feature type="transmembrane region" description="Helical" evidence="1">
    <location>
        <begin position="276"/>
        <end position="294"/>
    </location>
</feature>
<feature type="transmembrane region" description="Helical" evidence="1">
    <location>
        <begin position="315"/>
        <end position="332"/>
    </location>
</feature>
<dbReference type="EMBL" id="LIZX01000044">
    <property type="protein sequence ID" value="KPJ68668.1"/>
    <property type="molecule type" value="Genomic_DNA"/>
</dbReference>
<feature type="transmembrane region" description="Helical" evidence="1">
    <location>
        <begin position="151"/>
        <end position="171"/>
    </location>
</feature>